<feature type="domain" description="Glucose-methanol-choline oxidoreductase N-terminal" evidence="5">
    <location>
        <begin position="316"/>
        <end position="330"/>
    </location>
</feature>
<keyword evidence="2" id="KW-0285">Flavoprotein</keyword>
<dbReference type="SUPFAM" id="SSF54373">
    <property type="entry name" value="FAD-linked reductases, C-terminal domain"/>
    <property type="match status" value="2"/>
</dbReference>
<dbReference type="InterPro" id="IPR000172">
    <property type="entry name" value="GMC_OxRdtase_N"/>
</dbReference>
<protein>
    <submittedName>
        <fullName evidence="6">Glucose dehydrogenase [FAD, quinone]</fullName>
    </submittedName>
</protein>
<feature type="domain" description="Glucose-methanol-choline oxidoreductase N-terminal" evidence="5">
    <location>
        <begin position="1085"/>
        <end position="1099"/>
    </location>
</feature>
<sequence>MSGIVGLPAALTGLAGVGNLVSNAAYFVPMLVAAIAYFNYDVMDPESRPINVPTEELWPTYDFIIVGAGSAGAVLANRLTEVENWRVLLLEAGPDETDISDVPLLAGYLQLSKLDWKYKTEPQGTACLGMKNGRCNWPRGKVIGGSSVLNYMLYVRGNKKDYDQWEAMGNPGWNSEETLYYFKKSEDNRNPYLARTPYHSQGGYLTVQEAPWHTPLAAAFVQAGVELGYENRDCNGEHQTGFMIAQGTTRRGARCSTGKAFLRPARLRKGLHVAMNAHVTRVLIDPKTKVAYGVEFRRDGTMHRVRATREVILSGGAINSPQLLMLSGVGPRDHLRSLGIPVLQDLKVGHNLQDHIGLGGFTFMVNKEVSMVQNRIENVPAVLRYAMFGDGPLTVLGGVEGLAFVNTKFANASDDWPDIEFHFVSGSTNSDGGRQLRKAHGLTDAFYNTVFDPISNKDVWSVIPVLLRPRSKGVIQLRSSNPLDYPLIYPNYFFDPQDMKVLIEGVKIGVAISRTKSFQRFGSTMHKIHFPGCTAVPMWTDAYWECMIRHYSVTIYHPVGTCKMGPAWDQDAVVDPQLRVYGIRGLRVIDASIMPTMVSGNTNAPTIMVAEKGADMIKDFWLRKSGQPPQPSENMRIDIGRKHELKPPHTCSKTTSSVLLEEMGRLVTLRLVGMSFQSPTKSRNATSRRIGGLARWAGARVPLRTPWLSRAEFRLASMREQHRATRTTRTVPSTPARCEHPVRGEHGDDVIVNLKESPTMVSALRLLHRGAHAAHAGDRFRTGTRIALSYGPGFLFILLTRLALVTFRPDIVDRDNRPRDTPLSRLRTAYDFIVVGGGTAGCVLANRLSENPAWTVLLLEAGGDEQFMSDVPLVMPSLPMSPLDWKFKTEPQAHACKAFIESRSSWPRGKVLGGSSTINGMLYIRGNRRDYDRWRDQGCPGWGYTDVLPYFKKSEDMRVHELRASPYHGVGGELNVEHYKYYSHIAEDFLEAGRELGIRVGDVNGEVQSGFMKSHGTLRQGLRCSAAKAFLRPASKRPNLHVSMFSAVQRLVLVDGRAVGVIFRKAGRRRLRVAMATREVVVAAGAVQSPQLLMVSGVGPADHLRAVGVPVVVDSPGVGGNLQDHVALGGTAYLIDSPPHAGPMGEVFVLPRAATLNTLLGFITGSGGPMYAWPQGEVMGFVSTKYANQSDDWPDVQLFLASSSDASDGGVFNMRNLGVTDEVYASVYEPILYREAYSVVPLLLRPRSRGTVRLRAPGMDQPPLINPNYLADPRDVQILVEGAKAGYRLMHTRAMRALNATLNPNKFPACAHLAYPSDEYWACQAQQYSMTIYHPVGTCKMGPTHDPEAVVDPRLRVYGVRGLRVVDASVMPTIPSGNTMAPVIMVAEKAADMIKQDWNAPWTPPDTPRHPIYHGKYNTDTAL</sequence>
<dbReference type="EMBL" id="JAHWGI010000083">
    <property type="protein sequence ID" value="KAK3909026.1"/>
    <property type="molecule type" value="Genomic_DNA"/>
</dbReference>
<evidence type="ECO:0000313" key="7">
    <source>
        <dbReference type="Proteomes" id="UP001219518"/>
    </source>
</evidence>
<comment type="caution">
    <text evidence="6">The sequence shown here is derived from an EMBL/GenBank/DDBJ whole genome shotgun (WGS) entry which is preliminary data.</text>
</comment>
<dbReference type="PANTHER" id="PTHR11552">
    <property type="entry name" value="GLUCOSE-METHANOL-CHOLINE GMC OXIDOREDUCTASE"/>
    <property type="match status" value="1"/>
</dbReference>
<name>A0AAE1GTG2_9NEOP</name>
<organism evidence="6 7">
    <name type="scientific">Frankliniella fusca</name>
    <dbReference type="NCBI Taxonomy" id="407009"/>
    <lineage>
        <taxon>Eukaryota</taxon>
        <taxon>Metazoa</taxon>
        <taxon>Ecdysozoa</taxon>
        <taxon>Arthropoda</taxon>
        <taxon>Hexapoda</taxon>
        <taxon>Insecta</taxon>
        <taxon>Pterygota</taxon>
        <taxon>Neoptera</taxon>
        <taxon>Paraneoptera</taxon>
        <taxon>Thysanoptera</taxon>
        <taxon>Terebrantia</taxon>
        <taxon>Thripoidea</taxon>
        <taxon>Thripidae</taxon>
        <taxon>Frankliniella</taxon>
    </lineage>
</organism>
<evidence type="ECO:0000256" key="2">
    <source>
        <dbReference type="RuleBase" id="RU003968"/>
    </source>
</evidence>
<proteinExistence type="inferred from homology"/>
<dbReference type="InterPro" id="IPR007867">
    <property type="entry name" value="GMC_OxRtase_C"/>
</dbReference>
<feature type="region of interest" description="Disordered" evidence="3">
    <location>
        <begin position="720"/>
        <end position="742"/>
    </location>
</feature>
<reference evidence="6" key="2">
    <citation type="journal article" date="2023" name="BMC Genomics">
        <title>Pest status, molecular evolution, and epigenetic factors derived from the genome assembly of Frankliniella fusca, a thysanopteran phytovirus vector.</title>
        <authorList>
            <person name="Catto M.A."/>
            <person name="Labadie P.E."/>
            <person name="Jacobson A.L."/>
            <person name="Kennedy G.G."/>
            <person name="Srinivasan R."/>
            <person name="Hunt B.G."/>
        </authorList>
    </citation>
    <scope>NUCLEOTIDE SEQUENCE</scope>
    <source>
        <strain evidence="6">PL_HMW_Pooled</strain>
    </source>
</reference>
<dbReference type="PROSITE" id="PS00623">
    <property type="entry name" value="GMC_OXRED_1"/>
    <property type="match status" value="2"/>
</dbReference>
<keyword evidence="2" id="KW-0274">FAD</keyword>
<feature type="domain" description="Glucose-methanol-choline oxidoreductase N-terminal" evidence="4">
    <location>
        <begin position="140"/>
        <end position="163"/>
    </location>
</feature>
<dbReference type="InterPro" id="IPR012132">
    <property type="entry name" value="GMC_OxRdtase"/>
</dbReference>
<dbReference type="Gene3D" id="3.50.50.60">
    <property type="entry name" value="FAD/NAD(P)-binding domain"/>
    <property type="match status" value="2"/>
</dbReference>
<dbReference type="Pfam" id="PF05199">
    <property type="entry name" value="GMC_oxred_C"/>
    <property type="match status" value="2"/>
</dbReference>
<dbReference type="Proteomes" id="UP001219518">
    <property type="component" value="Unassembled WGS sequence"/>
</dbReference>
<evidence type="ECO:0000259" key="5">
    <source>
        <dbReference type="PROSITE" id="PS00624"/>
    </source>
</evidence>
<reference evidence="6" key="1">
    <citation type="submission" date="2021-07" db="EMBL/GenBank/DDBJ databases">
        <authorList>
            <person name="Catto M.A."/>
            <person name="Jacobson A."/>
            <person name="Kennedy G."/>
            <person name="Labadie P."/>
            <person name="Hunt B.G."/>
            <person name="Srinivasan R."/>
        </authorList>
    </citation>
    <scope>NUCLEOTIDE SEQUENCE</scope>
    <source>
        <strain evidence="6">PL_HMW_Pooled</strain>
        <tissue evidence="6">Head</tissue>
    </source>
</reference>
<dbReference type="GO" id="GO:0016614">
    <property type="term" value="F:oxidoreductase activity, acting on CH-OH group of donors"/>
    <property type="evidence" value="ECO:0007669"/>
    <property type="project" value="InterPro"/>
</dbReference>
<evidence type="ECO:0000256" key="1">
    <source>
        <dbReference type="ARBA" id="ARBA00010790"/>
    </source>
</evidence>
<dbReference type="Pfam" id="PF00732">
    <property type="entry name" value="GMC_oxred_N"/>
    <property type="match status" value="2"/>
</dbReference>
<dbReference type="PANTHER" id="PTHR11552:SF227">
    <property type="entry name" value="GLUCOSE DEHYDROGENASE [FAD, QUINONE]-LIKE PROTEIN"/>
    <property type="match status" value="1"/>
</dbReference>
<feature type="domain" description="Glucose-methanol-choline oxidoreductase N-terminal" evidence="4">
    <location>
        <begin position="909"/>
        <end position="932"/>
    </location>
</feature>
<comment type="similarity">
    <text evidence="1 2">Belongs to the GMC oxidoreductase family.</text>
</comment>
<gene>
    <name evidence="6" type="ORF">KUF71_019282</name>
</gene>
<dbReference type="InterPro" id="IPR036188">
    <property type="entry name" value="FAD/NAD-bd_sf"/>
</dbReference>
<keyword evidence="7" id="KW-1185">Reference proteome</keyword>
<accession>A0AAE1GTG2</accession>
<dbReference type="GO" id="GO:0050660">
    <property type="term" value="F:flavin adenine dinucleotide binding"/>
    <property type="evidence" value="ECO:0007669"/>
    <property type="project" value="InterPro"/>
</dbReference>
<dbReference type="Gene3D" id="3.30.560.10">
    <property type="entry name" value="Glucose Oxidase, domain 3"/>
    <property type="match status" value="2"/>
</dbReference>
<evidence type="ECO:0000313" key="6">
    <source>
        <dbReference type="EMBL" id="KAK3909026.1"/>
    </source>
</evidence>
<evidence type="ECO:0000256" key="3">
    <source>
        <dbReference type="SAM" id="MobiDB-lite"/>
    </source>
</evidence>
<dbReference type="SUPFAM" id="SSF51905">
    <property type="entry name" value="FAD/NAD(P)-binding domain"/>
    <property type="match status" value="2"/>
</dbReference>
<dbReference type="PROSITE" id="PS00624">
    <property type="entry name" value="GMC_OXRED_2"/>
    <property type="match status" value="2"/>
</dbReference>
<evidence type="ECO:0000259" key="4">
    <source>
        <dbReference type="PROSITE" id="PS00623"/>
    </source>
</evidence>